<feature type="compositionally biased region" description="Low complexity" evidence="1">
    <location>
        <begin position="42"/>
        <end position="52"/>
    </location>
</feature>
<protein>
    <submittedName>
        <fullName evidence="2">Uncharacterized protein</fullName>
    </submittedName>
</protein>
<name>A0AAW0KNR4_QUESU</name>
<keyword evidence="3" id="KW-1185">Reference proteome</keyword>
<dbReference type="InterPro" id="IPR036691">
    <property type="entry name" value="Endo/exonu/phosph_ase_sf"/>
</dbReference>
<accession>A0AAW0KNR4</accession>
<organism evidence="2 3">
    <name type="scientific">Quercus suber</name>
    <name type="common">Cork oak</name>
    <dbReference type="NCBI Taxonomy" id="58331"/>
    <lineage>
        <taxon>Eukaryota</taxon>
        <taxon>Viridiplantae</taxon>
        <taxon>Streptophyta</taxon>
        <taxon>Embryophyta</taxon>
        <taxon>Tracheophyta</taxon>
        <taxon>Spermatophyta</taxon>
        <taxon>Magnoliopsida</taxon>
        <taxon>eudicotyledons</taxon>
        <taxon>Gunneridae</taxon>
        <taxon>Pentapetalae</taxon>
        <taxon>rosids</taxon>
        <taxon>fabids</taxon>
        <taxon>Fagales</taxon>
        <taxon>Fagaceae</taxon>
        <taxon>Quercus</taxon>
    </lineage>
</organism>
<reference evidence="2 3" key="1">
    <citation type="journal article" date="2018" name="Sci. Data">
        <title>The draft genome sequence of cork oak.</title>
        <authorList>
            <person name="Ramos A.M."/>
            <person name="Usie A."/>
            <person name="Barbosa P."/>
            <person name="Barros P.M."/>
            <person name="Capote T."/>
            <person name="Chaves I."/>
            <person name="Simoes F."/>
            <person name="Abreu I."/>
            <person name="Carrasquinho I."/>
            <person name="Faro C."/>
            <person name="Guimaraes J.B."/>
            <person name="Mendonca D."/>
            <person name="Nobrega F."/>
            <person name="Rodrigues L."/>
            <person name="Saibo N.J.M."/>
            <person name="Varela M.C."/>
            <person name="Egas C."/>
            <person name="Matos J."/>
            <person name="Miguel C.M."/>
            <person name="Oliveira M.M."/>
            <person name="Ricardo C.P."/>
            <person name="Goncalves S."/>
        </authorList>
    </citation>
    <scope>NUCLEOTIDE SEQUENCE [LARGE SCALE GENOMIC DNA]</scope>
    <source>
        <strain evidence="3">cv. HL8</strain>
    </source>
</reference>
<dbReference type="AlphaFoldDB" id="A0AAW0KNR4"/>
<evidence type="ECO:0000256" key="1">
    <source>
        <dbReference type="SAM" id="MobiDB-lite"/>
    </source>
</evidence>
<sequence length="336" mass="37271">MDTQQGNLRKEDQQYRVWLKASLERSQQRPNIAPSTPDHRATTMPTTTGGPTANLAEPQNNPNTSTINATRHTPPNMETLNAYDHLKSHINEIAQATPTIPQEQTLTPTDAHASTPIIATITDALMPDPKTSSHFTTAIIDTKAKTPLIPTKEDKTQNGQNTIAPAITAQPLATWKRKNKAQRPKDSKDANKPQLGPKRKSSGISLDTSPNSSGLALLWKPESKVAIQGFSRWHIDAHITCIHTGIIWRLASFYGQPDTSKHEETWTLLESLGDYNEIVSQAESSGSHARPARQMERFKQVINYCGFHVLGFVGPPFTWSKSYRTEGRLHTDTDTD</sequence>
<dbReference type="SUPFAM" id="SSF56219">
    <property type="entry name" value="DNase I-like"/>
    <property type="match status" value="1"/>
</dbReference>
<feature type="region of interest" description="Disordered" evidence="1">
    <location>
        <begin position="149"/>
        <end position="210"/>
    </location>
</feature>
<proteinExistence type="predicted"/>
<feature type="region of interest" description="Disordered" evidence="1">
    <location>
        <begin position="19"/>
        <end position="76"/>
    </location>
</feature>
<dbReference type="Proteomes" id="UP000237347">
    <property type="component" value="Unassembled WGS sequence"/>
</dbReference>
<evidence type="ECO:0000313" key="2">
    <source>
        <dbReference type="EMBL" id="KAK7840977.1"/>
    </source>
</evidence>
<evidence type="ECO:0000313" key="3">
    <source>
        <dbReference type="Proteomes" id="UP000237347"/>
    </source>
</evidence>
<gene>
    <name evidence="2" type="ORF">CFP56_016020</name>
</gene>
<comment type="caution">
    <text evidence="2">The sequence shown here is derived from an EMBL/GenBank/DDBJ whole genome shotgun (WGS) entry which is preliminary data.</text>
</comment>
<dbReference type="EMBL" id="PKMF04000250">
    <property type="protein sequence ID" value="KAK7840977.1"/>
    <property type="molecule type" value="Genomic_DNA"/>
</dbReference>
<feature type="compositionally biased region" description="Polar residues" evidence="1">
    <location>
        <begin position="57"/>
        <end position="76"/>
    </location>
</feature>